<evidence type="ECO:0000313" key="1">
    <source>
        <dbReference type="EMBL" id="KUM80491.1"/>
    </source>
</evidence>
<dbReference type="EMBL" id="LMWJ01000003">
    <property type="protein sequence ID" value="KUM80491.1"/>
    <property type="molecule type" value="Genomic_DNA"/>
</dbReference>
<comment type="caution">
    <text evidence="1">The sequence shown here is derived from an EMBL/GenBank/DDBJ whole genome shotgun (WGS) entry which is preliminary data.</text>
</comment>
<proteinExistence type="predicted"/>
<evidence type="ECO:0000313" key="2">
    <source>
        <dbReference type="Proteomes" id="UP000054024"/>
    </source>
</evidence>
<name>A0A124H6L0_9ACTN</name>
<dbReference type="Proteomes" id="UP000054024">
    <property type="component" value="Unassembled WGS sequence"/>
</dbReference>
<accession>A0A124H6L0</accession>
<gene>
    <name evidence="1" type="ORF">AQI70_05380</name>
</gene>
<dbReference type="AlphaFoldDB" id="A0A124H6L0"/>
<protein>
    <submittedName>
        <fullName evidence="1">Uncharacterized protein</fullName>
    </submittedName>
</protein>
<sequence>MTFDTGERWSGTIHTLEVVRQTMDDRRQTGESLGGRYFFVWDGLIVRDRGIPAMVEVVDELVRSGDYRCVFRDVGPEDTDD</sequence>
<keyword evidence="2" id="KW-1185">Reference proteome</keyword>
<organism evidence="1 2">
    <name type="scientific">Streptomyces curacoi</name>
    <dbReference type="NCBI Taxonomy" id="146536"/>
    <lineage>
        <taxon>Bacteria</taxon>
        <taxon>Bacillati</taxon>
        <taxon>Actinomycetota</taxon>
        <taxon>Actinomycetes</taxon>
        <taxon>Kitasatosporales</taxon>
        <taxon>Streptomycetaceae</taxon>
        <taxon>Streptomyces</taxon>
    </lineage>
</organism>
<reference evidence="1 2" key="1">
    <citation type="submission" date="2015-10" db="EMBL/GenBank/DDBJ databases">
        <title>Draft genome sequence of Streptomyces curacoi DSM 40107, type strain for the species Streptomyces curacoi.</title>
        <authorList>
            <person name="Ruckert C."/>
            <person name="Winkler A."/>
            <person name="Kalinowski J."/>
            <person name="Kampfer P."/>
            <person name="Glaeser S."/>
        </authorList>
    </citation>
    <scope>NUCLEOTIDE SEQUENCE [LARGE SCALE GENOMIC DNA]</scope>
    <source>
        <strain evidence="1 2">DSM 40107</strain>
    </source>
</reference>
<dbReference type="RefSeq" id="WP_062144772.1">
    <property type="nucleotide sequence ID" value="NZ_KQ947984.1"/>
</dbReference>